<name>A0A7H8QL70_TALRU</name>
<sequence length="143" mass="15983">MTSVSWAEILPTLLESKSTIIDASVFALTLTHVAMSQQDSYLLATSRQYYTTAIQKVCAYDRVINPHDFIHVAMILAMYELYTCVPGDIQSWIIHVSAACKFANQCRSSDLSLTGHDLYRLRTVAVSFSSLSIPSLLLLYVKL</sequence>
<dbReference type="Proteomes" id="UP000509510">
    <property type="component" value="Chromosome I"/>
</dbReference>
<evidence type="ECO:0000313" key="1">
    <source>
        <dbReference type="EMBL" id="QKX53963.1"/>
    </source>
</evidence>
<dbReference type="OrthoDB" id="4450638at2759"/>
<dbReference type="GeneID" id="55988556"/>
<accession>A0A7H8QL70</accession>
<organism evidence="1 2">
    <name type="scientific">Talaromyces rugulosus</name>
    <name type="common">Penicillium rugulosum</name>
    <dbReference type="NCBI Taxonomy" id="121627"/>
    <lineage>
        <taxon>Eukaryota</taxon>
        <taxon>Fungi</taxon>
        <taxon>Dikarya</taxon>
        <taxon>Ascomycota</taxon>
        <taxon>Pezizomycotina</taxon>
        <taxon>Eurotiomycetes</taxon>
        <taxon>Eurotiomycetidae</taxon>
        <taxon>Eurotiales</taxon>
        <taxon>Trichocomaceae</taxon>
        <taxon>Talaromyces</taxon>
        <taxon>Talaromyces sect. Islandici</taxon>
    </lineage>
</organism>
<proteinExistence type="predicted"/>
<keyword evidence="2" id="KW-1185">Reference proteome</keyword>
<dbReference type="AlphaFoldDB" id="A0A7H8QL70"/>
<dbReference type="InterPro" id="IPR021858">
    <property type="entry name" value="Fun_TF"/>
</dbReference>
<evidence type="ECO:0008006" key="3">
    <source>
        <dbReference type="Google" id="ProtNLM"/>
    </source>
</evidence>
<gene>
    <name evidence="1" type="ORF">TRUGW13939_01043</name>
</gene>
<dbReference type="EMBL" id="CP055898">
    <property type="protein sequence ID" value="QKX53963.1"/>
    <property type="molecule type" value="Genomic_DNA"/>
</dbReference>
<reference evidence="2" key="1">
    <citation type="submission" date="2020-06" db="EMBL/GenBank/DDBJ databases">
        <title>A chromosome-scale genome assembly of Talaromyces rugulosus W13939.</title>
        <authorList>
            <person name="Wang B."/>
            <person name="Guo L."/>
            <person name="Ye K."/>
            <person name="Wang L."/>
        </authorList>
    </citation>
    <scope>NUCLEOTIDE SEQUENCE [LARGE SCALE GENOMIC DNA]</scope>
    <source>
        <strain evidence="2">W13939</strain>
    </source>
</reference>
<dbReference type="KEGG" id="trg:TRUGW13939_01043"/>
<protein>
    <recommendedName>
        <fullName evidence="3">Transcription factor domain-containing protein</fullName>
    </recommendedName>
</protein>
<dbReference type="Pfam" id="PF11951">
    <property type="entry name" value="Fungal_trans_2"/>
    <property type="match status" value="1"/>
</dbReference>
<dbReference type="RefSeq" id="XP_035340142.1">
    <property type="nucleotide sequence ID" value="XM_035484249.1"/>
</dbReference>
<evidence type="ECO:0000313" key="2">
    <source>
        <dbReference type="Proteomes" id="UP000509510"/>
    </source>
</evidence>